<dbReference type="EMBL" id="JADBEF010000001">
    <property type="protein sequence ID" value="MBE1558296.1"/>
    <property type="molecule type" value="Genomic_DNA"/>
</dbReference>
<dbReference type="Proteomes" id="UP000661607">
    <property type="component" value="Unassembled WGS sequence"/>
</dbReference>
<dbReference type="PANTHER" id="PTHR30055:SF226">
    <property type="entry name" value="HTH-TYPE TRANSCRIPTIONAL REGULATOR PKSA"/>
    <property type="match status" value="1"/>
</dbReference>
<gene>
    <name evidence="4" type="ORF">H4W81_001075</name>
</gene>
<dbReference type="InterPro" id="IPR009057">
    <property type="entry name" value="Homeodomain-like_sf"/>
</dbReference>
<dbReference type="SUPFAM" id="SSF48498">
    <property type="entry name" value="Tetracyclin repressor-like, C-terminal domain"/>
    <property type="match status" value="1"/>
</dbReference>
<feature type="DNA-binding region" description="H-T-H motif" evidence="2">
    <location>
        <begin position="40"/>
        <end position="59"/>
    </location>
</feature>
<dbReference type="SUPFAM" id="SSF46689">
    <property type="entry name" value="Homeodomain-like"/>
    <property type="match status" value="1"/>
</dbReference>
<dbReference type="InterPro" id="IPR036271">
    <property type="entry name" value="Tet_transcr_reg_TetR-rel_C_sf"/>
</dbReference>
<accession>A0ABR9K910</accession>
<evidence type="ECO:0000256" key="1">
    <source>
        <dbReference type="ARBA" id="ARBA00023125"/>
    </source>
</evidence>
<dbReference type="Pfam" id="PF00440">
    <property type="entry name" value="TetR_N"/>
    <property type="match status" value="1"/>
</dbReference>
<dbReference type="PRINTS" id="PR00455">
    <property type="entry name" value="HTHTETR"/>
</dbReference>
<proteinExistence type="predicted"/>
<dbReference type="InterPro" id="IPR050109">
    <property type="entry name" value="HTH-type_TetR-like_transc_reg"/>
</dbReference>
<keyword evidence="1 2" id="KW-0238">DNA-binding</keyword>
<evidence type="ECO:0000313" key="5">
    <source>
        <dbReference type="Proteomes" id="UP000661607"/>
    </source>
</evidence>
<protein>
    <submittedName>
        <fullName evidence="4">AcrR family transcriptional regulator</fullName>
    </submittedName>
</protein>
<organism evidence="4 5">
    <name type="scientific">Nonomuraea africana</name>
    <dbReference type="NCBI Taxonomy" id="46171"/>
    <lineage>
        <taxon>Bacteria</taxon>
        <taxon>Bacillati</taxon>
        <taxon>Actinomycetota</taxon>
        <taxon>Actinomycetes</taxon>
        <taxon>Streptosporangiales</taxon>
        <taxon>Streptosporangiaceae</taxon>
        <taxon>Nonomuraea</taxon>
    </lineage>
</organism>
<feature type="domain" description="HTH tetR-type" evidence="3">
    <location>
        <begin position="17"/>
        <end position="77"/>
    </location>
</feature>
<evidence type="ECO:0000259" key="3">
    <source>
        <dbReference type="PROSITE" id="PS50977"/>
    </source>
</evidence>
<name>A0ABR9K910_9ACTN</name>
<dbReference type="Gene3D" id="1.10.357.10">
    <property type="entry name" value="Tetracycline Repressor, domain 2"/>
    <property type="match status" value="1"/>
</dbReference>
<dbReference type="InterPro" id="IPR001647">
    <property type="entry name" value="HTH_TetR"/>
</dbReference>
<reference evidence="4 5" key="1">
    <citation type="submission" date="2020-10" db="EMBL/GenBank/DDBJ databases">
        <title>Sequencing the genomes of 1000 actinobacteria strains.</title>
        <authorList>
            <person name="Klenk H.-P."/>
        </authorList>
    </citation>
    <scope>NUCLEOTIDE SEQUENCE [LARGE SCALE GENOMIC DNA]</scope>
    <source>
        <strain evidence="4 5">DSM 43748</strain>
    </source>
</reference>
<keyword evidence="5" id="KW-1185">Reference proteome</keyword>
<dbReference type="PANTHER" id="PTHR30055">
    <property type="entry name" value="HTH-TYPE TRANSCRIPTIONAL REGULATOR RUTR"/>
    <property type="match status" value="1"/>
</dbReference>
<comment type="caution">
    <text evidence="4">The sequence shown here is derived from an EMBL/GenBank/DDBJ whole genome shotgun (WGS) entry which is preliminary data.</text>
</comment>
<sequence length="214" mass="23685">MAVKRRYQSARRQDQARQTRHAILEAAGKLFVDPGYAATPLTAVAAEAGVAIQTVYAVFGSKSQLLSELIDVTIAGDDDPRSLPDRPFVAEIRALADPRAKLARYARHLTETHARQVEVMLALAGAATADPDAAAIWHKNLQDRRRGMEMLAADLAATGRLRSDHDIDSAADVLWLAMDVHNYDWLVRQRGWPPERYQRWYVDTVAAAILDSSA</sequence>
<dbReference type="RefSeq" id="WP_225958472.1">
    <property type="nucleotide sequence ID" value="NZ_BAAASY010000003.1"/>
</dbReference>
<evidence type="ECO:0000313" key="4">
    <source>
        <dbReference type="EMBL" id="MBE1558296.1"/>
    </source>
</evidence>
<evidence type="ECO:0000256" key="2">
    <source>
        <dbReference type="PROSITE-ProRule" id="PRU00335"/>
    </source>
</evidence>
<dbReference type="PROSITE" id="PS50977">
    <property type="entry name" value="HTH_TETR_2"/>
    <property type="match status" value="1"/>
</dbReference>